<feature type="region of interest" description="Disordered" evidence="1">
    <location>
        <begin position="130"/>
        <end position="149"/>
    </location>
</feature>
<feature type="compositionally biased region" description="Basic and acidic residues" evidence="1">
    <location>
        <begin position="40"/>
        <end position="67"/>
    </location>
</feature>
<dbReference type="PANTHER" id="PTHR37540">
    <property type="entry name" value="TRANSCRIPTION FACTOR (ACR-2), PUTATIVE-RELATED-RELATED"/>
    <property type="match status" value="1"/>
</dbReference>
<accession>A0AAD4L4U9</accession>
<dbReference type="Proteomes" id="UP001201262">
    <property type="component" value="Unassembled WGS sequence"/>
</dbReference>
<sequence length="620" mass="69573">MPTTNDKFIFVNAPTIINAGPRDARRQLRSQLMRRVYLKKYKEPSSRSDDNVVDTIEKTPKPEHPDIDVSSSDTSSPHLPSQHWSNNSSQARPQLVLPSESKLLTPPSDGDSDDGCDQCGQVCDFPGRCHPIQPDAEKEEAPRQQQTHSRVYENSLQTFGAAKFNPFLATEHAANAPNSQMLIHYYSTNLIPSLRAGEDWSFGIHTEYMQMLADPLIFYTCCLGAAVHFDKTLMWSNGVDAGHERRMVEQSFYRYNAVRALRQVLAHPDLVIGSRLFDAVLVAICMLAINDSQGEASRSVQIDHNPFTQPLPTLGALNVYGHQPVHYIHWNALLGLVKQRGGFMKLNTYAGKFNLSYTAIKYALHTFTKPAFPICNHKDEDLTSSTPLEILGMTLSQLPPHTGDGFRNLQTQLIQESVLLPFIELAELAQSIKLLGPRCEDPIKRDLVADARNLVQYRFESLPNLTDDPMLVVDISLAGDVPVRDSLSLVNSTFAVYSLCWLSALLFTTHITFAVPSSRRFRVNTVFQLQSAMTASSPVAQNNPYVLRLQLWAMVLGGIAAEDVDLSLRDWMALQIRDLCTKLQLRNWHEVSKVMSTFAWMESACDQPGRRLWAQLGYVT</sequence>
<dbReference type="RefSeq" id="XP_046078618.1">
    <property type="nucleotide sequence ID" value="XM_046210369.1"/>
</dbReference>
<dbReference type="AlphaFoldDB" id="A0AAD4L4U9"/>
<feature type="region of interest" description="Disordered" evidence="1">
    <location>
        <begin position="39"/>
        <end position="92"/>
    </location>
</feature>
<comment type="caution">
    <text evidence="2">The sequence shown here is derived from an EMBL/GenBank/DDBJ whole genome shotgun (WGS) entry which is preliminary data.</text>
</comment>
<organism evidence="2 3">
    <name type="scientific">Talaromyces proteolyticus</name>
    <dbReference type="NCBI Taxonomy" id="1131652"/>
    <lineage>
        <taxon>Eukaryota</taxon>
        <taxon>Fungi</taxon>
        <taxon>Dikarya</taxon>
        <taxon>Ascomycota</taxon>
        <taxon>Pezizomycotina</taxon>
        <taxon>Eurotiomycetes</taxon>
        <taxon>Eurotiomycetidae</taxon>
        <taxon>Eurotiales</taxon>
        <taxon>Trichocomaceae</taxon>
        <taxon>Talaromyces</taxon>
        <taxon>Talaromyces sect. Bacilispori</taxon>
    </lineage>
</organism>
<feature type="compositionally biased region" description="Polar residues" evidence="1">
    <location>
        <begin position="82"/>
        <end position="92"/>
    </location>
</feature>
<dbReference type="PANTHER" id="PTHR37540:SF5">
    <property type="entry name" value="TRANSCRIPTION FACTOR DOMAIN-CONTAINING PROTEIN"/>
    <property type="match status" value="1"/>
</dbReference>
<evidence type="ECO:0000313" key="2">
    <source>
        <dbReference type="EMBL" id="KAH8705997.1"/>
    </source>
</evidence>
<dbReference type="EMBL" id="JAJTJA010000001">
    <property type="protein sequence ID" value="KAH8705997.1"/>
    <property type="molecule type" value="Genomic_DNA"/>
</dbReference>
<gene>
    <name evidence="2" type="ORF">BGW36DRAFT_285973</name>
</gene>
<evidence type="ECO:0000256" key="1">
    <source>
        <dbReference type="SAM" id="MobiDB-lite"/>
    </source>
</evidence>
<dbReference type="GeneID" id="70240656"/>
<feature type="compositionally biased region" description="Low complexity" evidence="1">
    <location>
        <begin position="68"/>
        <end position="81"/>
    </location>
</feature>
<proteinExistence type="predicted"/>
<name>A0AAD4L4U9_9EURO</name>
<keyword evidence="3" id="KW-1185">Reference proteome</keyword>
<evidence type="ECO:0008006" key="4">
    <source>
        <dbReference type="Google" id="ProtNLM"/>
    </source>
</evidence>
<evidence type="ECO:0000313" key="3">
    <source>
        <dbReference type="Proteomes" id="UP001201262"/>
    </source>
</evidence>
<reference evidence="2" key="1">
    <citation type="submission" date="2021-12" db="EMBL/GenBank/DDBJ databases">
        <title>Convergent genome expansion in fungi linked to evolution of root-endophyte symbiosis.</title>
        <authorList>
            <consortium name="DOE Joint Genome Institute"/>
            <person name="Ke Y.-H."/>
            <person name="Bonito G."/>
            <person name="Liao H.-L."/>
            <person name="Looney B."/>
            <person name="Rojas-Flechas A."/>
            <person name="Nash J."/>
            <person name="Hameed K."/>
            <person name="Schadt C."/>
            <person name="Martin F."/>
            <person name="Crous P.W."/>
            <person name="Miettinen O."/>
            <person name="Magnuson J.K."/>
            <person name="Labbe J."/>
            <person name="Jacobson D."/>
            <person name="Doktycz M.J."/>
            <person name="Veneault-Fourrey C."/>
            <person name="Kuo A."/>
            <person name="Mondo S."/>
            <person name="Calhoun S."/>
            <person name="Riley R."/>
            <person name="Ohm R."/>
            <person name="LaButti K."/>
            <person name="Andreopoulos B."/>
            <person name="Pangilinan J."/>
            <person name="Nolan M."/>
            <person name="Tritt A."/>
            <person name="Clum A."/>
            <person name="Lipzen A."/>
            <person name="Daum C."/>
            <person name="Barry K."/>
            <person name="Grigoriev I.V."/>
            <person name="Vilgalys R."/>
        </authorList>
    </citation>
    <scope>NUCLEOTIDE SEQUENCE</scope>
    <source>
        <strain evidence="2">PMI_201</strain>
    </source>
</reference>
<protein>
    <recommendedName>
        <fullName evidence="4">Transcription factor domain-containing protein</fullName>
    </recommendedName>
</protein>